<sequence length="137" mass="15767">MTSACTFVIVGQLDHPIYEADLTGPKEQQAQYLHQFVLHASLDAIDDIMWSTKECHLKTTDRFNNLLVTAYVTPGNSARFLLLHDGRNDENIKSFFTEVYELYLKIMLNPFHGPASKIMNKEFDKKVRTYARKILGL</sequence>
<comment type="caution">
    <text evidence="1">The sequence shown here is derived from an EMBL/GenBank/DDBJ whole genome shotgun (WGS) entry which is preliminary data.</text>
</comment>
<dbReference type="STRING" id="1157962.A0A250WWW3"/>
<dbReference type="CDD" id="cd14825">
    <property type="entry name" value="TRAPPC2_sedlin"/>
    <property type="match status" value="1"/>
</dbReference>
<dbReference type="OrthoDB" id="10252102at2759"/>
<evidence type="ECO:0008006" key="3">
    <source>
        <dbReference type="Google" id="ProtNLM"/>
    </source>
</evidence>
<keyword evidence="2" id="KW-1185">Reference proteome</keyword>
<dbReference type="InterPro" id="IPR011012">
    <property type="entry name" value="Longin-like_dom_sf"/>
</dbReference>
<dbReference type="GO" id="GO:0006888">
    <property type="term" value="P:endoplasmic reticulum to Golgi vesicle-mediated transport"/>
    <property type="evidence" value="ECO:0007669"/>
    <property type="project" value="InterPro"/>
</dbReference>
<organism evidence="1 2">
    <name type="scientific">Chlamydomonas eustigma</name>
    <dbReference type="NCBI Taxonomy" id="1157962"/>
    <lineage>
        <taxon>Eukaryota</taxon>
        <taxon>Viridiplantae</taxon>
        <taxon>Chlorophyta</taxon>
        <taxon>core chlorophytes</taxon>
        <taxon>Chlorophyceae</taxon>
        <taxon>CS clade</taxon>
        <taxon>Chlamydomonadales</taxon>
        <taxon>Chlamydomonadaceae</taxon>
        <taxon>Chlamydomonas</taxon>
    </lineage>
</organism>
<dbReference type="InterPro" id="IPR006722">
    <property type="entry name" value="Sedlin"/>
</dbReference>
<dbReference type="PANTHER" id="PTHR12403">
    <property type="entry name" value="TRAFFICKING PROTEIN PARTICLE COMPLEX SUBUNIT 2"/>
    <property type="match status" value="1"/>
</dbReference>
<dbReference type="GO" id="GO:0005737">
    <property type="term" value="C:cytoplasm"/>
    <property type="evidence" value="ECO:0007669"/>
    <property type="project" value="GOC"/>
</dbReference>
<dbReference type="SUPFAM" id="SSF64356">
    <property type="entry name" value="SNARE-like"/>
    <property type="match status" value="1"/>
</dbReference>
<gene>
    <name evidence="1" type="ORF">CEUSTIGMA_g2456.t1</name>
</gene>
<dbReference type="AlphaFoldDB" id="A0A250WWW3"/>
<accession>A0A250WWW3</accession>
<protein>
    <recommendedName>
        <fullName evidence="3">Trafficking protein particle complex subunit</fullName>
    </recommendedName>
</protein>
<proteinExistence type="predicted"/>
<evidence type="ECO:0000313" key="1">
    <source>
        <dbReference type="EMBL" id="GAX75010.1"/>
    </source>
</evidence>
<evidence type="ECO:0000313" key="2">
    <source>
        <dbReference type="Proteomes" id="UP000232323"/>
    </source>
</evidence>
<dbReference type="Pfam" id="PF04628">
    <property type="entry name" value="Sedlin_N"/>
    <property type="match status" value="1"/>
</dbReference>
<name>A0A250WWW3_9CHLO</name>
<dbReference type="Gene3D" id="3.30.450.70">
    <property type="match status" value="1"/>
</dbReference>
<dbReference type="Proteomes" id="UP000232323">
    <property type="component" value="Unassembled WGS sequence"/>
</dbReference>
<dbReference type="EMBL" id="BEGY01000010">
    <property type="protein sequence ID" value="GAX75010.1"/>
    <property type="molecule type" value="Genomic_DNA"/>
</dbReference>
<reference evidence="1 2" key="1">
    <citation type="submission" date="2017-08" db="EMBL/GenBank/DDBJ databases">
        <title>Acidophilic green algal genome provides insights into adaptation to an acidic environment.</title>
        <authorList>
            <person name="Hirooka S."/>
            <person name="Hirose Y."/>
            <person name="Kanesaki Y."/>
            <person name="Higuchi S."/>
            <person name="Fujiwara T."/>
            <person name="Onuma R."/>
            <person name="Era A."/>
            <person name="Ohbayashi R."/>
            <person name="Uzuka A."/>
            <person name="Nozaki H."/>
            <person name="Yoshikawa H."/>
            <person name="Miyagishima S.Y."/>
        </authorList>
    </citation>
    <scope>NUCLEOTIDE SEQUENCE [LARGE SCALE GENOMIC DNA]</scope>
    <source>
        <strain evidence="1 2">NIES-2499</strain>
    </source>
</reference>